<dbReference type="InterPro" id="IPR041664">
    <property type="entry name" value="AAA_16"/>
</dbReference>
<dbReference type="InterPro" id="IPR027417">
    <property type="entry name" value="P-loop_NTPase"/>
</dbReference>
<dbReference type="PROSITE" id="PS00622">
    <property type="entry name" value="HTH_LUXR_1"/>
    <property type="match status" value="1"/>
</dbReference>
<evidence type="ECO:0000259" key="3">
    <source>
        <dbReference type="PROSITE" id="PS50043"/>
    </source>
</evidence>
<dbReference type="PRINTS" id="PR00038">
    <property type="entry name" value="HTHLUXR"/>
</dbReference>
<dbReference type="PANTHER" id="PTHR16305">
    <property type="entry name" value="TESTICULAR SOLUBLE ADENYLYL CYCLASE"/>
    <property type="match status" value="1"/>
</dbReference>
<dbReference type="InterPro" id="IPR000792">
    <property type="entry name" value="Tscrpt_reg_LuxR_C"/>
</dbReference>
<evidence type="ECO:0000256" key="2">
    <source>
        <dbReference type="ARBA" id="ARBA00022840"/>
    </source>
</evidence>
<dbReference type="Gene3D" id="1.10.10.10">
    <property type="entry name" value="Winged helix-like DNA-binding domain superfamily/Winged helix DNA-binding domain"/>
    <property type="match status" value="1"/>
</dbReference>
<gene>
    <name evidence="4" type="ORF">GCM10009754_34300</name>
</gene>
<dbReference type="Proteomes" id="UP001501116">
    <property type="component" value="Unassembled WGS sequence"/>
</dbReference>
<dbReference type="InterPro" id="IPR036388">
    <property type="entry name" value="WH-like_DNA-bd_sf"/>
</dbReference>
<accession>A0ABN2QZ91</accession>
<keyword evidence="2" id="KW-0067">ATP-binding</keyword>
<reference evidence="4 5" key="1">
    <citation type="journal article" date="2019" name="Int. J. Syst. Evol. Microbiol.">
        <title>The Global Catalogue of Microorganisms (GCM) 10K type strain sequencing project: providing services to taxonomists for standard genome sequencing and annotation.</title>
        <authorList>
            <consortium name="The Broad Institute Genomics Platform"/>
            <consortium name="The Broad Institute Genome Sequencing Center for Infectious Disease"/>
            <person name="Wu L."/>
            <person name="Ma J."/>
        </authorList>
    </citation>
    <scope>NUCLEOTIDE SEQUENCE [LARGE SCALE GENOMIC DNA]</scope>
    <source>
        <strain evidence="4 5">JCM 14545</strain>
    </source>
</reference>
<dbReference type="Pfam" id="PF00196">
    <property type="entry name" value="GerE"/>
    <property type="match status" value="1"/>
</dbReference>
<dbReference type="SUPFAM" id="SSF52540">
    <property type="entry name" value="P-loop containing nucleoside triphosphate hydrolases"/>
    <property type="match status" value="1"/>
</dbReference>
<dbReference type="Pfam" id="PF13191">
    <property type="entry name" value="AAA_16"/>
    <property type="match status" value="1"/>
</dbReference>
<protein>
    <submittedName>
        <fullName evidence="4">LuxR family transcriptional regulator</fullName>
    </submittedName>
</protein>
<dbReference type="Gene3D" id="3.40.50.300">
    <property type="entry name" value="P-loop containing nucleotide triphosphate hydrolases"/>
    <property type="match status" value="1"/>
</dbReference>
<evidence type="ECO:0000313" key="4">
    <source>
        <dbReference type="EMBL" id="GAA1960782.1"/>
    </source>
</evidence>
<organism evidence="4 5">
    <name type="scientific">Amycolatopsis minnesotensis</name>
    <dbReference type="NCBI Taxonomy" id="337894"/>
    <lineage>
        <taxon>Bacteria</taxon>
        <taxon>Bacillati</taxon>
        <taxon>Actinomycetota</taxon>
        <taxon>Actinomycetes</taxon>
        <taxon>Pseudonocardiales</taxon>
        <taxon>Pseudonocardiaceae</taxon>
        <taxon>Amycolatopsis</taxon>
    </lineage>
</organism>
<name>A0ABN2QZ91_9PSEU</name>
<evidence type="ECO:0000256" key="1">
    <source>
        <dbReference type="ARBA" id="ARBA00022741"/>
    </source>
</evidence>
<dbReference type="CDD" id="cd06170">
    <property type="entry name" value="LuxR_C_like"/>
    <property type="match status" value="1"/>
</dbReference>
<dbReference type="SUPFAM" id="SSF46894">
    <property type="entry name" value="C-terminal effector domain of the bipartite response regulators"/>
    <property type="match status" value="1"/>
</dbReference>
<dbReference type="SUPFAM" id="SSF48452">
    <property type="entry name" value="TPR-like"/>
    <property type="match status" value="1"/>
</dbReference>
<evidence type="ECO:0000313" key="5">
    <source>
        <dbReference type="Proteomes" id="UP001501116"/>
    </source>
</evidence>
<keyword evidence="1" id="KW-0547">Nucleotide-binding</keyword>
<feature type="domain" description="HTH luxR-type" evidence="3">
    <location>
        <begin position="901"/>
        <end position="965"/>
    </location>
</feature>
<proteinExistence type="predicted"/>
<comment type="caution">
    <text evidence="4">The sequence shown here is derived from an EMBL/GenBank/DDBJ whole genome shotgun (WGS) entry which is preliminary data.</text>
</comment>
<dbReference type="PANTHER" id="PTHR16305:SF35">
    <property type="entry name" value="TRANSCRIPTIONAL ACTIVATOR DOMAIN"/>
    <property type="match status" value="1"/>
</dbReference>
<dbReference type="InterPro" id="IPR016032">
    <property type="entry name" value="Sig_transdc_resp-reg_C-effctor"/>
</dbReference>
<dbReference type="EMBL" id="BAAANN010000012">
    <property type="protein sequence ID" value="GAA1960782.1"/>
    <property type="molecule type" value="Genomic_DNA"/>
</dbReference>
<dbReference type="InterPro" id="IPR011990">
    <property type="entry name" value="TPR-like_helical_dom_sf"/>
</dbReference>
<dbReference type="PROSITE" id="PS50043">
    <property type="entry name" value="HTH_LUXR_2"/>
    <property type="match status" value="1"/>
</dbReference>
<dbReference type="SMART" id="SM00421">
    <property type="entry name" value="HTH_LUXR"/>
    <property type="match status" value="1"/>
</dbReference>
<keyword evidence="5" id="KW-1185">Reference proteome</keyword>
<sequence length="966" mass="102997">MIAYCRPVAEPAVRVRGKAGGPVRRTGWPALVGRADELAEVTGILAGGAGIVLLGGEAGIGKTRLVEELVVSAERTVLAGRCARFDEPVPFGPIVDAVRNLENERPVVERAAHRPITGALRRYLPEIADWLPPEPREIGDAPSDRHTVFRAFAELLRCVGPVLLIIEDAQWADEQTRRLLRYLSGDVTGQVSAVVTYRPEEVDGEHPLARPGNPGPAVAHVRLGPLTPGQVHELASAIAGTHRVSGELARELFRLSGGNPLVVKELLRAKRHPVTGWDSSELFDVPQTVADTMRARTAALRSDAKLVVDCTAVLDSKTGPGSITTEVLTAVTGLPPDAVRAGLVAAVEANVLTGTAEGGYGFRHAVARRAVYEAIPGPRRETLHRRAFDAIEGTAAELAEHARHGGLAREYGRYAELAADEAIAQGDGIVAVRALLRLAVRPGTGPADLDRIAGKIGEVAPYCDDRVEAIRVLERTLALPGLADRCRGLVRTSLGQLLLRQVGGVEAGRLALIRAAAELADFPELAARTGSYLAKPLYGATPLAAHLPWMRKVDAAIRRADDTPGTTFLLANNVGSWLDIGDPHGWSLLARLPEAPRTDEEQRDVERAYNNAADACAWTGRYRDGLRLIGMAFGCSTAGGQKQRVASRSTKLHLDWLIGAWDGLAARAGKLRAGHPEIHGISSEASMVLGFLAAAKGDWTEASALFGELRLDRPENLSAPIVLAGYGGLVRLSLAREQFAEAAAHADRAVEFLRHKGIWAWAGEVAAGAAEAYCRAGRADDARVLAGELAASLPGIDAPAAATALRVCRAVVHEADGEHTRAREEFDAASRDYDGFPAPYFAAQCAEQAAAAGICAGDEEATARLSEVAARFEALGATRDAARCRHRLRAAGGFTPSRRGRNGYGRSLSPREAHVAELLAKGHTNREISEVLLISVRTVEQHVARVLRKLDVDSRGAVRESALVGR</sequence>